<keyword evidence="4" id="KW-1185">Reference proteome</keyword>
<dbReference type="Pfam" id="PF00561">
    <property type="entry name" value="Abhydrolase_1"/>
    <property type="match status" value="1"/>
</dbReference>
<dbReference type="InterPro" id="IPR000073">
    <property type="entry name" value="AB_hydrolase_1"/>
</dbReference>
<dbReference type="InterPro" id="IPR029058">
    <property type="entry name" value="AB_hydrolase_fold"/>
</dbReference>
<dbReference type="PRINTS" id="PR00111">
    <property type="entry name" value="ABHYDROLASE"/>
</dbReference>
<dbReference type="SUPFAM" id="SSF53474">
    <property type="entry name" value="alpha/beta-Hydrolases"/>
    <property type="match status" value="1"/>
</dbReference>
<sequence>MAARNDNNGRVALATDLPPAAIRSCLHPHPRLAYLCAGETGPPVVMLHGWGAFKELWWSTLRGLGRDHRCFALDVPGHGDSPLGGAHTIPLLADVVAQFCADLGLTEIILMGHSMGGAIAAELTLAHPDLVHRLVLVDAAVDAHLMPIYARVYLLPQLGWGLLRLTQLIGRRARPLSLRIPHEHGGGWIRPWLRRSSYLAMFEPEGLHRVYRSLFATQTGDRLAQIAVPTLVLSGQFDSLVPPANSHRLADLIPGASYHQVSGALHNPMDERPYAFEKAVRRFLRSAADL</sequence>
<dbReference type="Proteomes" id="UP000220922">
    <property type="component" value="Unassembled WGS sequence"/>
</dbReference>
<accession>A0A2H3KRA1</accession>
<dbReference type="Gene3D" id="3.40.50.1820">
    <property type="entry name" value="alpha/beta hydrolase"/>
    <property type="match status" value="1"/>
</dbReference>
<reference evidence="3 4" key="1">
    <citation type="submission" date="2016-05" db="EMBL/GenBank/DDBJ databases">
        <authorList>
            <person name="Lavstsen T."/>
            <person name="Jespersen J.S."/>
        </authorList>
    </citation>
    <scope>NUCLEOTIDE SEQUENCE [LARGE SCALE GENOMIC DNA]</scope>
    <source>
        <strain evidence="3 4">B7-9</strain>
    </source>
</reference>
<dbReference type="PRINTS" id="PR00412">
    <property type="entry name" value="EPOXHYDRLASE"/>
</dbReference>
<organism evidence="3 4">
    <name type="scientific">Candidatus Chloroploca asiatica</name>
    <dbReference type="NCBI Taxonomy" id="1506545"/>
    <lineage>
        <taxon>Bacteria</taxon>
        <taxon>Bacillati</taxon>
        <taxon>Chloroflexota</taxon>
        <taxon>Chloroflexia</taxon>
        <taxon>Chloroflexales</taxon>
        <taxon>Chloroflexineae</taxon>
        <taxon>Oscillochloridaceae</taxon>
        <taxon>Candidatus Chloroploca</taxon>
    </lineage>
</organism>
<dbReference type="InterPro" id="IPR050266">
    <property type="entry name" value="AB_hydrolase_sf"/>
</dbReference>
<dbReference type="AlphaFoldDB" id="A0A2H3KRA1"/>
<dbReference type="PANTHER" id="PTHR43798:SF31">
    <property type="entry name" value="AB HYDROLASE SUPERFAMILY PROTEIN YCLE"/>
    <property type="match status" value="1"/>
</dbReference>
<dbReference type="RefSeq" id="WP_097654349.1">
    <property type="nucleotide sequence ID" value="NZ_LYXE01000127.1"/>
</dbReference>
<dbReference type="InterPro" id="IPR000639">
    <property type="entry name" value="Epox_hydrolase-like"/>
</dbReference>
<comment type="caution">
    <text evidence="3">The sequence shown here is derived from an EMBL/GenBank/DDBJ whole genome shotgun (WGS) entry which is preliminary data.</text>
</comment>
<dbReference type="GO" id="GO:0016787">
    <property type="term" value="F:hydrolase activity"/>
    <property type="evidence" value="ECO:0007669"/>
    <property type="project" value="UniProtKB-KW"/>
</dbReference>
<evidence type="ECO:0000313" key="4">
    <source>
        <dbReference type="Proteomes" id="UP000220922"/>
    </source>
</evidence>
<name>A0A2H3KRA1_9CHLR</name>
<dbReference type="PANTHER" id="PTHR43798">
    <property type="entry name" value="MONOACYLGLYCEROL LIPASE"/>
    <property type="match status" value="1"/>
</dbReference>
<evidence type="ECO:0000259" key="2">
    <source>
        <dbReference type="Pfam" id="PF00561"/>
    </source>
</evidence>
<keyword evidence="1 3" id="KW-0378">Hydrolase</keyword>
<protein>
    <submittedName>
        <fullName evidence="3">Alpha/beta hydrolase</fullName>
    </submittedName>
</protein>
<dbReference type="OrthoDB" id="9775557at2"/>
<evidence type="ECO:0000256" key="1">
    <source>
        <dbReference type="ARBA" id="ARBA00022801"/>
    </source>
</evidence>
<gene>
    <name evidence="3" type="ORF">A9Q02_04360</name>
</gene>
<dbReference type="EMBL" id="LYXE01000127">
    <property type="protein sequence ID" value="PDV97721.1"/>
    <property type="molecule type" value="Genomic_DNA"/>
</dbReference>
<feature type="domain" description="AB hydrolase-1" evidence="2">
    <location>
        <begin position="42"/>
        <end position="273"/>
    </location>
</feature>
<evidence type="ECO:0000313" key="3">
    <source>
        <dbReference type="EMBL" id="PDV97721.1"/>
    </source>
</evidence>
<proteinExistence type="predicted"/>
<dbReference type="GO" id="GO:0016020">
    <property type="term" value="C:membrane"/>
    <property type="evidence" value="ECO:0007669"/>
    <property type="project" value="TreeGrafter"/>
</dbReference>